<dbReference type="InterPro" id="IPR050236">
    <property type="entry name" value="Ser_Thr_kinase_AGC"/>
</dbReference>
<name>A0A8J2S5C0_9CRUS</name>
<evidence type="ECO:0000259" key="14">
    <source>
        <dbReference type="PROSITE" id="PS51285"/>
    </source>
</evidence>
<evidence type="ECO:0000256" key="4">
    <source>
        <dbReference type="ARBA" id="ARBA00022527"/>
    </source>
</evidence>
<evidence type="ECO:0000256" key="8">
    <source>
        <dbReference type="ARBA" id="ARBA00022840"/>
    </source>
</evidence>
<keyword evidence="8" id="KW-0067">ATP-binding</keyword>
<evidence type="ECO:0000256" key="9">
    <source>
        <dbReference type="ARBA" id="ARBA00033099"/>
    </source>
</evidence>
<keyword evidence="4" id="KW-0723">Serine/threonine-protein kinase</keyword>
<evidence type="ECO:0000256" key="3">
    <source>
        <dbReference type="ARBA" id="ARBA00022148"/>
    </source>
</evidence>
<organism evidence="15 16">
    <name type="scientific">Daphnia galeata</name>
    <dbReference type="NCBI Taxonomy" id="27404"/>
    <lineage>
        <taxon>Eukaryota</taxon>
        <taxon>Metazoa</taxon>
        <taxon>Ecdysozoa</taxon>
        <taxon>Arthropoda</taxon>
        <taxon>Crustacea</taxon>
        <taxon>Branchiopoda</taxon>
        <taxon>Diplostraca</taxon>
        <taxon>Cladocera</taxon>
        <taxon>Anomopoda</taxon>
        <taxon>Daphniidae</taxon>
        <taxon>Daphnia</taxon>
    </lineage>
</organism>
<evidence type="ECO:0000256" key="7">
    <source>
        <dbReference type="ARBA" id="ARBA00022777"/>
    </source>
</evidence>
<feature type="domain" description="Protein kinase" evidence="13">
    <location>
        <begin position="13"/>
        <end position="494"/>
    </location>
</feature>
<dbReference type="EMBL" id="CAKKLH010000337">
    <property type="protein sequence ID" value="CAH0113319.1"/>
    <property type="molecule type" value="Genomic_DNA"/>
</dbReference>
<comment type="similarity">
    <text evidence="1">Belongs to the protein kinase superfamily. AGC Ser/Thr protein kinase family.</text>
</comment>
<gene>
    <name evidence="15" type="ORF">DGAL_LOCUS17204</name>
</gene>
<dbReference type="FunFam" id="3.30.200.20:FF:000550">
    <property type="entry name" value="Serine/threonine-protein kinase greatwall"/>
    <property type="match status" value="1"/>
</dbReference>
<dbReference type="Gene3D" id="1.10.510.10">
    <property type="entry name" value="Transferase(Phosphotransferase) domain 1"/>
    <property type="match status" value="2"/>
</dbReference>
<feature type="compositionally biased region" description="Polar residues" evidence="12">
    <location>
        <begin position="322"/>
        <end position="332"/>
    </location>
</feature>
<dbReference type="GO" id="GO:0005634">
    <property type="term" value="C:nucleus"/>
    <property type="evidence" value="ECO:0007669"/>
    <property type="project" value="TreeGrafter"/>
</dbReference>
<sequence length="539" mass="60412">MATDLKGPDIEDFCVLKPISRGAFGKVFLGCKKQNPDSIYAIKVLNKSDIVHRNMASQVIRERNALAISKSPFCVQLFYCLQNSSNIYMVMEYMIGGDLKSLLSETGYFDEKMATFYTTEVALALEYLHKHGIIHRDVKPDNMLLSDKGHVKLTDFGLSRVHIGRDLNISDLLSPVVNKNDYHMVRTPGQLLSLTSHLSFKSGMSPCSDRGQSPVFNTPEIMRDHEAYKENSFSLDLNLDFSVGASPPRNNDSFASLKRKHDAESEEPESQVQFKIPRTGLTEIFHFANLTEDCDLRSLATSKSKNNFSPPSLRINSTPISQLSRSQLQPNNCPMPCRSPLPGSSSSRQDDAKTPFRTPRLMKRGKRRGAVVTFSSPAVCESADISQYGSQNEGCVLGTPDYLAPELLLKKPHGPAVDWWSLGICLYEFLLGGPPFNDETPENIFKNILERNIEWPPEDDDCLSPAAREAIEALLTLDPAERADGSRLRTLPLFEHLSWTQEILNADAPFMPQPKDHTDTTYFQARNSLQNLRVSQTDF</sequence>
<evidence type="ECO:0000256" key="1">
    <source>
        <dbReference type="ARBA" id="ARBA00009903"/>
    </source>
</evidence>
<dbReference type="InterPro" id="IPR011009">
    <property type="entry name" value="Kinase-like_dom_sf"/>
</dbReference>
<dbReference type="SMART" id="SM00220">
    <property type="entry name" value="S_TKc"/>
    <property type="match status" value="1"/>
</dbReference>
<comment type="catalytic activity">
    <reaction evidence="11">
        <text>L-seryl-[protein] + ATP = O-phospho-L-seryl-[protein] + ADP + H(+)</text>
        <dbReference type="Rhea" id="RHEA:17989"/>
        <dbReference type="Rhea" id="RHEA-COMP:9863"/>
        <dbReference type="Rhea" id="RHEA-COMP:11604"/>
        <dbReference type="ChEBI" id="CHEBI:15378"/>
        <dbReference type="ChEBI" id="CHEBI:29999"/>
        <dbReference type="ChEBI" id="CHEBI:30616"/>
        <dbReference type="ChEBI" id="CHEBI:83421"/>
        <dbReference type="ChEBI" id="CHEBI:456216"/>
        <dbReference type="EC" id="2.7.11.1"/>
    </reaction>
</comment>
<dbReference type="InterPro" id="IPR037638">
    <property type="entry name" value="MASTL_STKc"/>
</dbReference>
<dbReference type="Pfam" id="PF00069">
    <property type="entry name" value="Pkinase"/>
    <property type="match status" value="2"/>
</dbReference>
<feature type="domain" description="AGC-kinase C-terminal" evidence="14">
    <location>
        <begin position="495"/>
        <end position="539"/>
    </location>
</feature>
<evidence type="ECO:0000256" key="10">
    <source>
        <dbReference type="ARBA" id="ARBA00047899"/>
    </source>
</evidence>
<dbReference type="PROSITE" id="PS00108">
    <property type="entry name" value="PROTEIN_KINASE_ST"/>
    <property type="match status" value="1"/>
</dbReference>
<evidence type="ECO:0000256" key="11">
    <source>
        <dbReference type="ARBA" id="ARBA00048679"/>
    </source>
</evidence>
<dbReference type="FunFam" id="1.10.510.10:FF:000484">
    <property type="entry name" value="Serine/threonine-protein kinase greatwall, putative"/>
    <property type="match status" value="1"/>
</dbReference>
<keyword evidence="7" id="KW-0418">Kinase</keyword>
<dbReference type="CDD" id="cd05610">
    <property type="entry name" value="STKc_MASTL"/>
    <property type="match status" value="1"/>
</dbReference>
<dbReference type="GO" id="GO:0035556">
    <property type="term" value="P:intracellular signal transduction"/>
    <property type="evidence" value="ECO:0007669"/>
    <property type="project" value="TreeGrafter"/>
</dbReference>
<dbReference type="OrthoDB" id="162894at2759"/>
<proteinExistence type="inferred from homology"/>
<dbReference type="InterPro" id="IPR000961">
    <property type="entry name" value="AGC-kinase_C"/>
</dbReference>
<keyword evidence="6" id="KW-0547">Nucleotide-binding</keyword>
<dbReference type="Gene3D" id="3.30.200.20">
    <property type="entry name" value="Phosphorylase Kinase, domain 1"/>
    <property type="match status" value="1"/>
</dbReference>
<feature type="region of interest" description="Disordered" evidence="12">
    <location>
        <begin position="250"/>
        <end position="273"/>
    </location>
</feature>
<accession>A0A8J2S5C0</accession>
<keyword evidence="16" id="KW-1185">Reference proteome</keyword>
<evidence type="ECO:0000313" key="16">
    <source>
        <dbReference type="Proteomes" id="UP000789390"/>
    </source>
</evidence>
<evidence type="ECO:0000256" key="2">
    <source>
        <dbReference type="ARBA" id="ARBA00012513"/>
    </source>
</evidence>
<evidence type="ECO:0000256" key="6">
    <source>
        <dbReference type="ARBA" id="ARBA00022741"/>
    </source>
</evidence>
<evidence type="ECO:0000256" key="5">
    <source>
        <dbReference type="ARBA" id="ARBA00022679"/>
    </source>
</evidence>
<evidence type="ECO:0000259" key="13">
    <source>
        <dbReference type="PROSITE" id="PS50011"/>
    </source>
</evidence>
<comment type="caution">
    <text evidence="15">The sequence shown here is derived from an EMBL/GenBank/DDBJ whole genome shotgun (WGS) entry which is preliminary data.</text>
</comment>
<evidence type="ECO:0000256" key="12">
    <source>
        <dbReference type="SAM" id="MobiDB-lite"/>
    </source>
</evidence>
<keyword evidence="5" id="KW-0808">Transferase</keyword>
<reference evidence="15" key="1">
    <citation type="submission" date="2021-11" db="EMBL/GenBank/DDBJ databases">
        <authorList>
            <person name="Schell T."/>
        </authorList>
    </citation>
    <scope>NUCLEOTIDE SEQUENCE</scope>
    <source>
        <strain evidence="15">M5</strain>
    </source>
</reference>
<dbReference type="PANTHER" id="PTHR24356">
    <property type="entry name" value="SERINE/THREONINE-PROTEIN KINASE"/>
    <property type="match status" value="1"/>
</dbReference>
<dbReference type="GO" id="GO:0005524">
    <property type="term" value="F:ATP binding"/>
    <property type="evidence" value="ECO:0007669"/>
    <property type="project" value="UniProtKB-KW"/>
</dbReference>
<dbReference type="SUPFAM" id="SSF56112">
    <property type="entry name" value="Protein kinase-like (PK-like)"/>
    <property type="match status" value="1"/>
</dbReference>
<evidence type="ECO:0000313" key="15">
    <source>
        <dbReference type="EMBL" id="CAH0113319.1"/>
    </source>
</evidence>
<dbReference type="PANTHER" id="PTHR24356:SF1">
    <property type="entry name" value="SERINE_THREONINE-PROTEIN KINASE GREATWALL"/>
    <property type="match status" value="1"/>
</dbReference>
<dbReference type="PROSITE" id="PS51285">
    <property type="entry name" value="AGC_KINASE_CTER"/>
    <property type="match status" value="1"/>
</dbReference>
<comment type="catalytic activity">
    <reaction evidence="10">
        <text>L-threonyl-[protein] + ATP = O-phospho-L-threonyl-[protein] + ADP + H(+)</text>
        <dbReference type="Rhea" id="RHEA:46608"/>
        <dbReference type="Rhea" id="RHEA-COMP:11060"/>
        <dbReference type="Rhea" id="RHEA-COMP:11605"/>
        <dbReference type="ChEBI" id="CHEBI:15378"/>
        <dbReference type="ChEBI" id="CHEBI:30013"/>
        <dbReference type="ChEBI" id="CHEBI:30616"/>
        <dbReference type="ChEBI" id="CHEBI:61977"/>
        <dbReference type="ChEBI" id="CHEBI:456216"/>
        <dbReference type="EC" id="2.7.11.1"/>
    </reaction>
</comment>
<dbReference type="GO" id="GO:0004674">
    <property type="term" value="F:protein serine/threonine kinase activity"/>
    <property type="evidence" value="ECO:0007669"/>
    <property type="project" value="UniProtKB-KW"/>
</dbReference>
<feature type="region of interest" description="Disordered" evidence="12">
    <location>
        <begin position="322"/>
        <end position="368"/>
    </location>
</feature>
<dbReference type="EC" id="2.7.11.1" evidence="2"/>
<dbReference type="InterPro" id="IPR000719">
    <property type="entry name" value="Prot_kinase_dom"/>
</dbReference>
<dbReference type="Proteomes" id="UP000789390">
    <property type="component" value="Unassembled WGS sequence"/>
</dbReference>
<protein>
    <recommendedName>
        <fullName evidence="3">Serine/threonine-protein kinase greatwall</fullName>
        <ecNumber evidence="2">2.7.11.1</ecNumber>
    </recommendedName>
    <alternativeName>
        <fullName evidence="9">Microtubule-associated serine/threonine-protein kinase-like</fullName>
    </alternativeName>
</protein>
<dbReference type="AlphaFoldDB" id="A0A8J2S5C0"/>
<dbReference type="PROSITE" id="PS50011">
    <property type="entry name" value="PROTEIN_KINASE_DOM"/>
    <property type="match status" value="1"/>
</dbReference>
<dbReference type="InterPro" id="IPR008271">
    <property type="entry name" value="Ser/Thr_kinase_AS"/>
</dbReference>